<organism evidence="2 3">
    <name type="scientific">Rhodococcus qingshengii JCM 15477</name>
    <dbReference type="NCBI Taxonomy" id="1303681"/>
    <lineage>
        <taxon>Bacteria</taxon>
        <taxon>Bacillati</taxon>
        <taxon>Actinomycetota</taxon>
        <taxon>Actinomycetes</taxon>
        <taxon>Mycobacteriales</taxon>
        <taxon>Nocardiaceae</taxon>
        <taxon>Rhodococcus</taxon>
        <taxon>Rhodococcus erythropolis group</taxon>
    </lineage>
</organism>
<dbReference type="EMBL" id="CP096568">
    <property type="protein sequence ID" value="UPU47076.1"/>
    <property type="molecule type" value="Genomic_DNA"/>
</dbReference>
<dbReference type="PANTHER" id="PTHR43196">
    <property type="entry name" value="SULFATE ADENYLYLTRANSFERASE SUBUNIT 2"/>
    <property type="match status" value="1"/>
</dbReference>
<dbReference type="InterPro" id="IPR002500">
    <property type="entry name" value="PAPS_reduct_dom"/>
</dbReference>
<evidence type="ECO:0000313" key="2">
    <source>
        <dbReference type="EMBL" id="UPU47076.1"/>
    </source>
</evidence>
<reference evidence="3" key="1">
    <citation type="journal article" date="2022" name="Environ. Microbiol.">
        <title>Functional analysis, diversity, and distribution of carbendazim hydrolases MheI and CbmA, responsible for the initial step in carbendazim degradation.</title>
        <authorList>
            <person name="Zhang M."/>
            <person name="Bai X."/>
            <person name="Li Q."/>
            <person name="Zhang L."/>
            <person name="Zhu Q."/>
            <person name="Gao S."/>
            <person name="Ke Z."/>
            <person name="Jiang M."/>
            <person name="Hu J."/>
            <person name="Qiu J."/>
            <person name="Hong Q."/>
        </authorList>
    </citation>
    <scope>NUCLEOTIDE SEQUENCE [LARGE SCALE GENOMIC DNA]</scope>
    <source>
        <strain evidence="3">djl-6</strain>
    </source>
</reference>
<dbReference type="GO" id="GO:0003824">
    <property type="term" value="F:catalytic activity"/>
    <property type="evidence" value="ECO:0007669"/>
    <property type="project" value="InterPro"/>
</dbReference>
<protein>
    <submittedName>
        <fullName evidence="2">Phosphoadenosine phosphosulfate reductase family protein</fullName>
    </submittedName>
</protein>
<dbReference type="Proteomes" id="UP000831484">
    <property type="component" value="Plasmid pdjl-6-5"/>
</dbReference>
<geneLocation type="plasmid" evidence="2 3">
    <name>pdjl-6-5</name>
</geneLocation>
<dbReference type="InterPro" id="IPR050128">
    <property type="entry name" value="Sulfate_adenylyltrnsfr_sub2"/>
</dbReference>
<dbReference type="PANTHER" id="PTHR43196:SF2">
    <property type="entry name" value="PHOSPHOADENOSINE PHOSPHOSULFATE REDUCTASE"/>
    <property type="match status" value="1"/>
</dbReference>
<dbReference type="InterPro" id="IPR014729">
    <property type="entry name" value="Rossmann-like_a/b/a_fold"/>
</dbReference>
<dbReference type="AlphaFoldDB" id="A0AB38RPK4"/>
<sequence length="284" mass="31810">MSGTPRADGLDLTTLRALRRPHPNLAAIKERIEEHLDNHDGYLAFSGGKDSLVALHLTTAVEPNIPVVFFDSGLEYPQTYEYIADLADAWNLNLEVHRADPPLLTVLADSGEWDHHLPTRATTRALRDILIGAPSRAAHQTHGPGEIWGVRADESAKGTGRWSMYYNALNSRVTEDCVDCCTTAAQQRQTHGGALDRADGTNVFGPVWNWSSEDIWTHIAAHDLPVNPVYDKLRRLGTPEQHLRVSHILDGAFLERGRITRLRRGWPALFEELARVLPRIREFV</sequence>
<evidence type="ECO:0000259" key="1">
    <source>
        <dbReference type="Pfam" id="PF01507"/>
    </source>
</evidence>
<dbReference type="Gene3D" id="3.40.50.620">
    <property type="entry name" value="HUPs"/>
    <property type="match status" value="1"/>
</dbReference>
<dbReference type="SUPFAM" id="SSF52402">
    <property type="entry name" value="Adenine nucleotide alpha hydrolases-like"/>
    <property type="match status" value="1"/>
</dbReference>
<keyword evidence="2" id="KW-0614">Plasmid</keyword>
<dbReference type="RefSeq" id="WP_064075725.1">
    <property type="nucleotide sequence ID" value="NZ_CP096568.1"/>
</dbReference>
<accession>A0AB38RPK4</accession>
<evidence type="ECO:0000313" key="3">
    <source>
        <dbReference type="Proteomes" id="UP000831484"/>
    </source>
</evidence>
<feature type="domain" description="Phosphoadenosine phosphosulphate reductase" evidence="1">
    <location>
        <begin position="43"/>
        <end position="232"/>
    </location>
</feature>
<dbReference type="Pfam" id="PF01507">
    <property type="entry name" value="PAPS_reduct"/>
    <property type="match status" value="1"/>
</dbReference>
<name>A0AB38RPK4_RHOSG</name>
<proteinExistence type="predicted"/>
<gene>
    <name evidence="2" type="ORF">M0639_33925</name>
</gene>
<keyword evidence="3" id="KW-1185">Reference proteome</keyword>